<accession>A0A5S9BZC3</accession>
<organism evidence="1 2">
    <name type="scientific">Tenacibaculum phage PTm5</name>
    <dbReference type="NCBI Taxonomy" id="2547426"/>
    <lineage>
        <taxon>Viruses</taxon>
        <taxon>Duplodnaviria</taxon>
        <taxon>Heunggongvirae</taxon>
        <taxon>Uroviricota</taxon>
        <taxon>Caudoviricetes</taxon>
        <taxon>Shirahamavirus</taxon>
        <taxon>Shirahamavirus PTm1</taxon>
    </lineage>
</organism>
<dbReference type="Proteomes" id="UP000424080">
    <property type="component" value="Segment"/>
</dbReference>
<evidence type="ECO:0000313" key="2">
    <source>
        <dbReference type="Proteomes" id="UP000424080"/>
    </source>
</evidence>
<dbReference type="EMBL" id="AP019525">
    <property type="protein sequence ID" value="BBI90802.1"/>
    <property type="molecule type" value="Genomic_DNA"/>
</dbReference>
<sequence length="178" mass="21195">MIDKFGKDVPFFIFKKDTPRKDTPKEQIEGTPFNEVVTTSVESIRKANLTNHIVQIGDSKEGGFVTADNGTEVIVKLKNGLLRRINKSYLHYQKVWYTKKNYKRLWFKYISNQELPYNEPKLQTKGNPFKEYKELLSRFDKDYIMTDDPRVRKYQEQIHDQMNVLWNKLTPKQKQKLS</sequence>
<proteinExistence type="predicted"/>
<name>A0A5S9BZC3_9CAUD</name>
<reference evidence="1 2" key="1">
    <citation type="journal article" date="2019" name="Arch. Virol.">
        <title>A novel jumbo Tenacibaculum maritimum lytic phage with head-fiber-like appendages.</title>
        <authorList>
            <person name="Kawato Y."/>
            <person name="Istiqomah I."/>
            <person name="Gaafar A.Y."/>
            <person name="Hanaoka M."/>
            <person name="Ishimaru K."/>
            <person name="Yasuike M."/>
            <person name="Nishiki I."/>
            <person name="Nakamura Y."/>
            <person name="Fujiwara A."/>
            <person name="Nakai T."/>
        </authorList>
    </citation>
    <scope>NUCLEOTIDE SEQUENCE [LARGE SCALE GENOMIC DNA]</scope>
    <source>
        <strain evidence="1 2">PTm5</strain>
    </source>
</reference>
<protein>
    <submittedName>
        <fullName evidence="1">Uncharacterized protein</fullName>
    </submittedName>
</protein>
<evidence type="ECO:0000313" key="1">
    <source>
        <dbReference type="EMBL" id="BBI90802.1"/>
    </source>
</evidence>